<evidence type="ECO:0000256" key="3">
    <source>
        <dbReference type="ARBA" id="ARBA00023295"/>
    </source>
</evidence>
<dbReference type="GO" id="GO:0005975">
    <property type="term" value="P:carbohydrate metabolic process"/>
    <property type="evidence" value="ECO:0007669"/>
    <property type="project" value="InterPro"/>
</dbReference>
<dbReference type="EMBL" id="JARJLG010000238">
    <property type="protein sequence ID" value="KAJ7724474.1"/>
    <property type="molecule type" value="Genomic_DNA"/>
</dbReference>
<accession>A0AAD7MMY4</accession>
<evidence type="ECO:0000256" key="2">
    <source>
        <dbReference type="ARBA" id="ARBA00022801"/>
    </source>
</evidence>
<feature type="chain" id="PRO_5041915788" evidence="5">
    <location>
        <begin position="17"/>
        <end position="501"/>
    </location>
</feature>
<dbReference type="AlphaFoldDB" id="A0AAD7MMY4"/>
<dbReference type="Gene3D" id="3.20.20.80">
    <property type="entry name" value="Glycosidases"/>
    <property type="match status" value="1"/>
</dbReference>
<sequence>MLFPLLPWLGIAAASQQLFLDGRVLPDDFIYGCATSAYQIEGAWNVDEKSPSIWDHFLHNKTTNDVTYGATGDVADEFYYRYPSDLPIFRDVLGVGTYDFTIAWTRIMPAGRGPLNEKGLTFYQNIIRTSNALGMSNICTLYHWDLPQSLQAEYGGWLNRKIVDDFRGYARGVFKALGDECSHWVTMNEPRTFCTEGFGPDPDSAPGVVSTYKEQYTCMHYALLAHAAAVDEFRQGGYKGKIGIKIDGGVSLPLNPSSAADRQAAARAMDFEVGRDAAPLYTGDYPPSVIASGALPLRFTPAEKKLLKGSVDFLGLDFYTSQWATPTQNCTPADVDAYPECVDFYQQDPRTGVDIGRPTASDWNFDVPHTTIYGGIKYMADMYNATDILISETGMGVLNETNMPLAQVLEDVDRIAWYRGVLFAMKQAMNDGLPLRGFIPWSCIDNFEWTDGYNVRFGLINVAYDAAGQGSQQRNPKLSGAYLKGVLTRVRWSFVSAKAPG</sequence>
<evidence type="ECO:0000313" key="6">
    <source>
        <dbReference type="EMBL" id="KAJ7724474.1"/>
    </source>
</evidence>
<dbReference type="InterPro" id="IPR033132">
    <property type="entry name" value="GH_1_N_CS"/>
</dbReference>
<name>A0AAD7MMY4_9AGAR</name>
<organism evidence="6 7">
    <name type="scientific">Mycena maculata</name>
    <dbReference type="NCBI Taxonomy" id="230809"/>
    <lineage>
        <taxon>Eukaryota</taxon>
        <taxon>Fungi</taxon>
        <taxon>Dikarya</taxon>
        <taxon>Basidiomycota</taxon>
        <taxon>Agaricomycotina</taxon>
        <taxon>Agaricomycetes</taxon>
        <taxon>Agaricomycetidae</taxon>
        <taxon>Agaricales</taxon>
        <taxon>Marasmiineae</taxon>
        <taxon>Mycenaceae</taxon>
        <taxon>Mycena</taxon>
    </lineage>
</organism>
<reference evidence="6" key="1">
    <citation type="submission" date="2023-03" db="EMBL/GenBank/DDBJ databases">
        <title>Massive genome expansion in bonnet fungi (Mycena s.s.) driven by repeated elements and novel gene families across ecological guilds.</title>
        <authorList>
            <consortium name="Lawrence Berkeley National Laboratory"/>
            <person name="Harder C.B."/>
            <person name="Miyauchi S."/>
            <person name="Viragh M."/>
            <person name="Kuo A."/>
            <person name="Thoen E."/>
            <person name="Andreopoulos B."/>
            <person name="Lu D."/>
            <person name="Skrede I."/>
            <person name="Drula E."/>
            <person name="Henrissat B."/>
            <person name="Morin E."/>
            <person name="Kohler A."/>
            <person name="Barry K."/>
            <person name="LaButti K."/>
            <person name="Morin E."/>
            <person name="Salamov A."/>
            <person name="Lipzen A."/>
            <person name="Mereny Z."/>
            <person name="Hegedus B."/>
            <person name="Baldrian P."/>
            <person name="Stursova M."/>
            <person name="Weitz H."/>
            <person name="Taylor A."/>
            <person name="Grigoriev I.V."/>
            <person name="Nagy L.G."/>
            <person name="Martin F."/>
            <person name="Kauserud H."/>
        </authorList>
    </citation>
    <scope>NUCLEOTIDE SEQUENCE</scope>
    <source>
        <strain evidence="6">CBHHK188m</strain>
    </source>
</reference>
<evidence type="ECO:0000256" key="4">
    <source>
        <dbReference type="RuleBase" id="RU003690"/>
    </source>
</evidence>
<dbReference type="PANTHER" id="PTHR10353:SF36">
    <property type="entry name" value="LP05116P"/>
    <property type="match status" value="1"/>
</dbReference>
<keyword evidence="3" id="KW-0326">Glycosidase</keyword>
<evidence type="ECO:0000313" key="7">
    <source>
        <dbReference type="Proteomes" id="UP001215280"/>
    </source>
</evidence>
<dbReference type="PRINTS" id="PR00131">
    <property type="entry name" value="GLHYDRLASE1"/>
</dbReference>
<comment type="similarity">
    <text evidence="1 4">Belongs to the glycosyl hydrolase 1 family.</text>
</comment>
<dbReference type="Proteomes" id="UP001215280">
    <property type="component" value="Unassembled WGS sequence"/>
</dbReference>
<evidence type="ECO:0000256" key="1">
    <source>
        <dbReference type="ARBA" id="ARBA00010838"/>
    </source>
</evidence>
<dbReference type="PROSITE" id="PS00653">
    <property type="entry name" value="GLYCOSYL_HYDROL_F1_2"/>
    <property type="match status" value="1"/>
</dbReference>
<gene>
    <name evidence="6" type="ORF">DFH07DRAFT_1003913</name>
</gene>
<comment type="caution">
    <text evidence="6">The sequence shown here is derived from an EMBL/GenBank/DDBJ whole genome shotgun (WGS) entry which is preliminary data.</text>
</comment>
<dbReference type="GO" id="GO:0008422">
    <property type="term" value="F:beta-glucosidase activity"/>
    <property type="evidence" value="ECO:0007669"/>
    <property type="project" value="TreeGrafter"/>
</dbReference>
<keyword evidence="2 6" id="KW-0378">Hydrolase</keyword>
<dbReference type="PANTHER" id="PTHR10353">
    <property type="entry name" value="GLYCOSYL HYDROLASE"/>
    <property type="match status" value="1"/>
</dbReference>
<feature type="signal peptide" evidence="5">
    <location>
        <begin position="1"/>
        <end position="16"/>
    </location>
</feature>
<dbReference type="InterPro" id="IPR017853">
    <property type="entry name" value="GH"/>
</dbReference>
<keyword evidence="5" id="KW-0732">Signal</keyword>
<protein>
    <submittedName>
        <fullName evidence="6">Glycoside hydrolase</fullName>
    </submittedName>
</protein>
<dbReference type="SUPFAM" id="SSF51445">
    <property type="entry name" value="(Trans)glycosidases"/>
    <property type="match status" value="1"/>
</dbReference>
<dbReference type="Pfam" id="PF00232">
    <property type="entry name" value="Glyco_hydro_1"/>
    <property type="match status" value="1"/>
</dbReference>
<proteinExistence type="inferred from homology"/>
<evidence type="ECO:0000256" key="5">
    <source>
        <dbReference type="SAM" id="SignalP"/>
    </source>
</evidence>
<keyword evidence="7" id="KW-1185">Reference proteome</keyword>
<dbReference type="InterPro" id="IPR001360">
    <property type="entry name" value="Glyco_hydro_1"/>
</dbReference>